<evidence type="ECO:0000256" key="6">
    <source>
        <dbReference type="ARBA" id="ARBA00022840"/>
    </source>
</evidence>
<dbReference type="SUPFAM" id="SSF111331">
    <property type="entry name" value="NAD kinase/diacylglycerol kinase-like"/>
    <property type="match status" value="1"/>
</dbReference>
<comment type="similarity">
    <text evidence="2">Belongs to the diacylglycerol/lipid kinase family.</text>
</comment>
<evidence type="ECO:0000256" key="8">
    <source>
        <dbReference type="ARBA" id="ARBA00023264"/>
    </source>
</evidence>
<dbReference type="GO" id="GO:0016301">
    <property type="term" value="F:kinase activity"/>
    <property type="evidence" value="ECO:0007669"/>
    <property type="project" value="UniProtKB-KW"/>
</dbReference>
<dbReference type="Proteomes" id="UP001500121">
    <property type="component" value="Unassembled WGS sequence"/>
</dbReference>
<evidence type="ECO:0000256" key="2">
    <source>
        <dbReference type="ARBA" id="ARBA00005983"/>
    </source>
</evidence>
<keyword evidence="12" id="KW-1185">Reference proteome</keyword>
<sequence length="360" mass="39078">MRTDPDAPDRNEDRVTDSSDTTRRKLAAVVYNPIKIDLDAVKRVVAAEEQAAGWEPTLWFETSKEDPGGGQAKQALEAGAGVVIAAGGDGTVRAVAEVVEGTDAALALLPSGTGNLLARNLSLTLNDLEHSLHSAFAGGDRSIDVGLTDIYREDGSHTRHAFLVMAGFGIDAKMLAATDDELKAKVGWLAYVKAFGQVLRDKNRLRLRFKLDGEDVRRMSAHTLIIGNAGSLPGNILLLPEAAVDDGLLDIVIMRPEQLVGWIQIFTKVLWENGVLGRVPFLRRFRTREVKALNYLRGKVLRVRLNHPEEIELDGDPFGKAIGMVTRVAERGLTVRVPADVAESPETPAEEQQPLAEADA</sequence>
<name>A0ABP8Z002_9MICO</name>
<comment type="caution">
    <text evidence="11">The sequence shown here is derived from an EMBL/GenBank/DDBJ whole genome shotgun (WGS) entry which is preliminary data.</text>
</comment>
<keyword evidence="4" id="KW-0547">Nucleotide-binding</keyword>
<keyword evidence="6" id="KW-0067">ATP-binding</keyword>
<dbReference type="InterPro" id="IPR045540">
    <property type="entry name" value="YegS/DAGK_C"/>
</dbReference>
<evidence type="ECO:0000259" key="10">
    <source>
        <dbReference type="PROSITE" id="PS50146"/>
    </source>
</evidence>
<dbReference type="EMBL" id="BAABLP010000002">
    <property type="protein sequence ID" value="GAA4741903.1"/>
    <property type="molecule type" value="Genomic_DNA"/>
</dbReference>
<dbReference type="Pfam" id="PF00781">
    <property type="entry name" value="DAGK_cat"/>
    <property type="match status" value="1"/>
</dbReference>
<proteinExistence type="inferred from homology"/>
<feature type="domain" description="DAGKc" evidence="10">
    <location>
        <begin position="22"/>
        <end position="151"/>
    </location>
</feature>
<evidence type="ECO:0000256" key="5">
    <source>
        <dbReference type="ARBA" id="ARBA00022777"/>
    </source>
</evidence>
<reference evidence="12" key="1">
    <citation type="journal article" date="2019" name="Int. J. Syst. Evol. Microbiol.">
        <title>The Global Catalogue of Microorganisms (GCM) 10K type strain sequencing project: providing services to taxonomists for standard genome sequencing and annotation.</title>
        <authorList>
            <consortium name="The Broad Institute Genomics Platform"/>
            <consortium name="The Broad Institute Genome Sequencing Center for Infectious Disease"/>
            <person name="Wu L."/>
            <person name="Ma J."/>
        </authorList>
    </citation>
    <scope>NUCLEOTIDE SEQUENCE [LARGE SCALE GENOMIC DNA]</scope>
    <source>
        <strain evidence="12">JCM 19015</strain>
    </source>
</reference>
<keyword evidence="8" id="KW-1208">Phospholipid metabolism</keyword>
<evidence type="ECO:0000256" key="1">
    <source>
        <dbReference type="ARBA" id="ARBA00001946"/>
    </source>
</evidence>
<accession>A0ABP8Z002</accession>
<evidence type="ECO:0000313" key="12">
    <source>
        <dbReference type="Proteomes" id="UP001500121"/>
    </source>
</evidence>
<feature type="region of interest" description="Disordered" evidence="9">
    <location>
        <begin position="1"/>
        <end position="21"/>
    </location>
</feature>
<evidence type="ECO:0000256" key="9">
    <source>
        <dbReference type="SAM" id="MobiDB-lite"/>
    </source>
</evidence>
<keyword evidence="7" id="KW-0594">Phospholipid biosynthesis</keyword>
<dbReference type="InterPro" id="IPR017438">
    <property type="entry name" value="ATP-NAD_kinase_N"/>
</dbReference>
<keyword evidence="5 11" id="KW-0418">Kinase</keyword>
<evidence type="ECO:0000256" key="7">
    <source>
        <dbReference type="ARBA" id="ARBA00023209"/>
    </source>
</evidence>
<dbReference type="InterPro" id="IPR050187">
    <property type="entry name" value="Lipid_Phosphate_FormReg"/>
</dbReference>
<dbReference type="InterPro" id="IPR016064">
    <property type="entry name" value="NAD/diacylglycerol_kinase_sf"/>
</dbReference>
<comment type="cofactor">
    <cofactor evidence="1">
        <name>Mg(2+)</name>
        <dbReference type="ChEBI" id="CHEBI:18420"/>
    </cofactor>
</comment>
<gene>
    <name evidence="11" type="ORF">GCM10025783_11460</name>
</gene>
<keyword evidence="7" id="KW-0443">Lipid metabolism</keyword>
<feature type="region of interest" description="Disordered" evidence="9">
    <location>
        <begin position="338"/>
        <end position="360"/>
    </location>
</feature>
<dbReference type="Gene3D" id="3.40.50.10330">
    <property type="entry name" value="Probable inorganic polyphosphate/atp-NAD kinase, domain 1"/>
    <property type="match status" value="1"/>
</dbReference>
<dbReference type="PROSITE" id="PS50146">
    <property type="entry name" value="DAGK"/>
    <property type="match status" value="1"/>
</dbReference>
<dbReference type="InterPro" id="IPR001206">
    <property type="entry name" value="Diacylglycerol_kinase_cat_dom"/>
</dbReference>
<keyword evidence="3" id="KW-0808">Transferase</keyword>
<dbReference type="PANTHER" id="PTHR12358:SF106">
    <property type="entry name" value="LIPID KINASE YEGS"/>
    <property type="match status" value="1"/>
</dbReference>
<dbReference type="Gene3D" id="2.60.200.40">
    <property type="match status" value="1"/>
</dbReference>
<evidence type="ECO:0000313" key="11">
    <source>
        <dbReference type="EMBL" id="GAA4741903.1"/>
    </source>
</evidence>
<organism evidence="11 12">
    <name type="scientific">Amnibacterium soli</name>
    <dbReference type="NCBI Taxonomy" id="1282736"/>
    <lineage>
        <taxon>Bacteria</taxon>
        <taxon>Bacillati</taxon>
        <taxon>Actinomycetota</taxon>
        <taxon>Actinomycetes</taxon>
        <taxon>Micrococcales</taxon>
        <taxon>Microbacteriaceae</taxon>
        <taxon>Amnibacterium</taxon>
    </lineage>
</organism>
<keyword evidence="7" id="KW-0444">Lipid biosynthesis</keyword>
<evidence type="ECO:0000256" key="4">
    <source>
        <dbReference type="ARBA" id="ARBA00022741"/>
    </source>
</evidence>
<evidence type="ECO:0000256" key="3">
    <source>
        <dbReference type="ARBA" id="ARBA00022679"/>
    </source>
</evidence>
<protein>
    <submittedName>
        <fullName evidence="11">Diacylglycerol kinase family protein</fullName>
    </submittedName>
</protein>
<dbReference type="PANTHER" id="PTHR12358">
    <property type="entry name" value="SPHINGOSINE KINASE"/>
    <property type="match status" value="1"/>
</dbReference>
<dbReference type="Pfam" id="PF19279">
    <property type="entry name" value="YegS_C"/>
    <property type="match status" value="1"/>
</dbReference>